<protein>
    <submittedName>
        <fullName evidence="4">Pilus assembly protein TadG-related protein</fullName>
    </submittedName>
</protein>
<feature type="compositionally biased region" description="Basic and acidic residues" evidence="1">
    <location>
        <begin position="179"/>
        <end position="192"/>
    </location>
</feature>
<keyword evidence="2" id="KW-0812">Transmembrane</keyword>
<gene>
    <name evidence="4" type="ORF">P8A22_13905</name>
</gene>
<proteinExistence type="predicted"/>
<dbReference type="InterPro" id="IPR028087">
    <property type="entry name" value="Tad_N"/>
</dbReference>
<accession>A0ABY9IH01</accession>
<dbReference type="Proteomes" id="UP001229952">
    <property type="component" value="Chromosome"/>
</dbReference>
<keyword evidence="5" id="KW-1185">Reference proteome</keyword>
<keyword evidence="2" id="KW-0472">Membrane</keyword>
<dbReference type="Pfam" id="PF13400">
    <property type="entry name" value="Tad"/>
    <property type="match status" value="1"/>
</dbReference>
<name>A0ABY9IH01_9ACTN</name>
<evidence type="ECO:0000259" key="3">
    <source>
        <dbReference type="Pfam" id="PF13400"/>
    </source>
</evidence>
<organism evidence="4 5">
    <name type="scientific">Streptomyces laculatispora</name>
    <dbReference type="NCBI Taxonomy" id="887464"/>
    <lineage>
        <taxon>Bacteria</taxon>
        <taxon>Bacillati</taxon>
        <taxon>Actinomycetota</taxon>
        <taxon>Actinomycetes</taxon>
        <taxon>Kitasatosporales</taxon>
        <taxon>Streptomycetaceae</taxon>
        <taxon>Streptomyces</taxon>
    </lineage>
</organism>
<evidence type="ECO:0000313" key="4">
    <source>
        <dbReference type="EMBL" id="WLQ45298.1"/>
    </source>
</evidence>
<feature type="transmembrane region" description="Helical" evidence="2">
    <location>
        <begin position="12"/>
        <end position="33"/>
    </location>
</feature>
<feature type="domain" description="Putative Flp pilus-assembly TadG-like N-terminal" evidence="3">
    <location>
        <begin position="10"/>
        <end position="57"/>
    </location>
</feature>
<feature type="region of interest" description="Disordered" evidence="1">
    <location>
        <begin position="166"/>
        <end position="195"/>
    </location>
</feature>
<evidence type="ECO:0000256" key="2">
    <source>
        <dbReference type="SAM" id="Phobius"/>
    </source>
</evidence>
<evidence type="ECO:0000256" key="1">
    <source>
        <dbReference type="SAM" id="MobiDB-lite"/>
    </source>
</evidence>
<sequence>MLSRNNADRGQAFPIYIVMVAGLLFVAFAFFAVGQASATRNGAQGAADAAALAAAQDARDGLGPPFLAALQSPNGLDEFLRDYRYGPVPCVQAKRLAAANDSDVVGGFPGHGGCSWDYGYLQDKVTAEVKTRYTVGSSVIPGTATKHATADATAVIEFRCTWKAKDAPSTDPGADDDGGDKGDKGDEGDKPDLPMLTFDCDGRDGIDIDPTDPQPWAELGKALFAVHLID</sequence>
<dbReference type="EMBL" id="CP120992">
    <property type="protein sequence ID" value="WLQ45298.1"/>
    <property type="molecule type" value="Genomic_DNA"/>
</dbReference>
<keyword evidence="2" id="KW-1133">Transmembrane helix</keyword>
<evidence type="ECO:0000313" key="5">
    <source>
        <dbReference type="Proteomes" id="UP001229952"/>
    </source>
</evidence>
<reference evidence="4 5" key="1">
    <citation type="submission" date="2023-03" db="EMBL/GenBank/DDBJ databases">
        <title>Isolation and description of six Streptomyces strains from soil environments, able to metabolize different microbial glucans.</title>
        <authorList>
            <person name="Widen T."/>
            <person name="Larsbrink J."/>
        </authorList>
    </citation>
    <scope>NUCLEOTIDE SEQUENCE [LARGE SCALE GENOMIC DNA]</scope>
    <source>
        <strain evidence="4 5">Mut2</strain>
    </source>
</reference>